<dbReference type="PANTHER" id="PTHR43122">
    <property type="entry name" value="FERREDOXIN SUBUNIT OF PYRUVATE:FLAVODOXIN OXIDOREDUCTASE-RELATED"/>
    <property type="match status" value="1"/>
</dbReference>
<evidence type="ECO:0000313" key="5">
    <source>
        <dbReference type="EMBL" id="XCI27773.1"/>
    </source>
</evidence>
<reference evidence="5" key="1">
    <citation type="journal article" date="2018" name="Antonie Van Leeuwenhoek">
        <title>Proteinivorax hydrogeniformans sp. nov., an anaerobic, haloalkaliphilic bacterium fermenting proteinaceous compounds with high hydrogen production.</title>
        <authorList>
            <person name="Boltyanskaya Y."/>
            <person name="Detkova E."/>
            <person name="Pimenov N."/>
            <person name="Kevbrin V."/>
        </authorList>
    </citation>
    <scope>NUCLEOTIDE SEQUENCE</scope>
    <source>
        <strain evidence="5">Z-710</strain>
    </source>
</reference>
<dbReference type="AlphaFoldDB" id="A0AAU8HQE2"/>
<name>A0AAU8HQE2_9FIRM</name>
<feature type="domain" description="4Fe-4S ferredoxin-type" evidence="4">
    <location>
        <begin position="6"/>
        <end position="35"/>
    </location>
</feature>
<protein>
    <submittedName>
        <fullName evidence="5">4Fe-4S binding protein</fullName>
    </submittedName>
</protein>
<dbReference type="PROSITE" id="PS51379">
    <property type="entry name" value="4FE4S_FER_2"/>
    <property type="match status" value="2"/>
</dbReference>
<accession>A0AAU8HQE2</accession>
<evidence type="ECO:0000256" key="3">
    <source>
        <dbReference type="ARBA" id="ARBA00023014"/>
    </source>
</evidence>
<dbReference type="GO" id="GO:0046872">
    <property type="term" value="F:metal ion binding"/>
    <property type="evidence" value="ECO:0007669"/>
    <property type="project" value="UniProtKB-KW"/>
</dbReference>
<keyword evidence="1" id="KW-0479">Metal-binding</keyword>
<feature type="domain" description="4Fe-4S ferredoxin-type" evidence="4">
    <location>
        <begin position="43"/>
        <end position="73"/>
    </location>
</feature>
<keyword evidence="2" id="KW-0408">Iron</keyword>
<dbReference type="PANTHER" id="PTHR43122:SF1">
    <property type="entry name" value="IRON-SULFUR-BINDING PROTEIN"/>
    <property type="match status" value="1"/>
</dbReference>
<evidence type="ECO:0000256" key="1">
    <source>
        <dbReference type="ARBA" id="ARBA00022723"/>
    </source>
</evidence>
<dbReference type="PROSITE" id="PS00198">
    <property type="entry name" value="4FE4S_FER_1"/>
    <property type="match status" value="2"/>
</dbReference>
<dbReference type="Gene3D" id="3.30.70.3270">
    <property type="match status" value="1"/>
</dbReference>
<sequence>MAKGKNRVVFNEDLCKGCELCNTVCPTKIVIMDKGRINKKGYTPATVKEMDKCIGCAMCARICPDSVIEVEKEQQ</sequence>
<dbReference type="InterPro" id="IPR017900">
    <property type="entry name" value="4Fe4S_Fe_S_CS"/>
</dbReference>
<evidence type="ECO:0000256" key="2">
    <source>
        <dbReference type="ARBA" id="ARBA00023004"/>
    </source>
</evidence>
<evidence type="ECO:0000259" key="4">
    <source>
        <dbReference type="PROSITE" id="PS51379"/>
    </source>
</evidence>
<dbReference type="Pfam" id="PF13237">
    <property type="entry name" value="Fer4_10"/>
    <property type="match status" value="1"/>
</dbReference>
<dbReference type="EMBL" id="CP159485">
    <property type="protein sequence ID" value="XCI27773.1"/>
    <property type="molecule type" value="Genomic_DNA"/>
</dbReference>
<dbReference type="SUPFAM" id="SSF54862">
    <property type="entry name" value="4Fe-4S ferredoxins"/>
    <property type="match status" value="1"/>
</dbReference>
<reference evidence="5" key="2">
    <citation type="submission" date="2024-06" db="EMBL/GenBank/DDBJ databases">
        <authorList>
            <person name="Petrova K.O."/>
            <person name="Toshchakov S.V."/>
            <person name="Boltjanskaja Y.V."/>
            <person name="Kevbrin V.V."/>
        </authorList>
    </citation>
    <scope>NUCLEOTIDE SEQUENCE</scope>
    <source>
        <strain evidence="5">Z-710</strain>
    </source>
</reference>
<organism evidence="5">
    <name type="scientific">Proteinivorax hydrogeniformans</name>
    <dbReference type="NCBI Taxonomy" id="1826727"/>
    <lineage>
        <taxon>Bacteria</taxon>
        <taxon>Bacillati</taxon>
        <taxon>Bacillota</taxon>
        <taxon>Clostridia</taxon>
        <taxon>Eubacteriales</taxon>
        <taxon>Proteinivoracaceae</taxon>
        <taxon>Proteinivorax</taxon>
    </lineage>
</organism>
<proteinExistence type="predicted"/>
<keyword evidence="3" id="KW-0411">Iron-sulfur</keyword>
<dbReference type="InterPro" id="IPR017896">
    <property type="entry name" value="4Fe4S_Fe-S-bd"/>
</dbReference>
<dbReference type="GO" id="GO:0051536">
    <property type="term" value="F:iron-sulfur cluster binding"/>
    <property type="evidence" value="ECO:0007669"/>
    <property type="project" value="UniProtKB-KW"/>
</dbReference>
<gene>
    <name evidence="5" type="ORF">PRVXH_001695</name>
</gene>
<dbReference type="Gene3D" id="3.30.70.20">
    <property type="match status" value="1"/>
</dbReference>
<dbReference type="RefSeq" id="WP_353892350.1">
    <property type="nucleotide sequence ID" value="NZ_CP159485.1"/>
</dbReference>